<dbReference type="Proteomes" id="UP000299102">
    <property type="component" value="Unassembled WGS sequence"/>
</dbReference>
<evidence type="ECO:0000313" key="1">
    <source>
        <dbReference type="EMBL" id="GBP24735.1"/>
    </source>
</evidence>
<keyword evidence="2" id="KW-1185">Reference proteome</keyword>
<protein>
    <submittedName>
        <fullName evidence="1">Uncharacterized protein</fullName>
    </submittedName>
</protein>
<accession>A0A4C1UE71</accession>
<sequence>MLELSGPWAALQRICPHEHLEICLKDSVLSNCCPDPALVSAFNTNLSPPCDPDSNVDLISNACLQYALTCGMQPTADPRICLSTTNLYPND</sequence>
<dbReference type="AlphaFoldDB" id="A0A4C1UE71"/>
<gene>
    <name evidence="1" type="ORF">EVAR_79582_1</name>
</gene>
<organism evidence="1 2">
    <name type="scientific">Eumeta variegata</name>
    <name type="common">Bagworm moth</name>
    <name type="synonym">Eumeta japonica</name>
    <dbReference type="NCBI Taxonomy" id="151549"/>
    <lineage>
        <taxon>Eukaryota</taxon>
        <taxon>Metazoa</taxon>
        <taxon>Ecdysozoa</taxon>
        <taxon>Arthropoda</taxon>
        <taxon>Hexapoda</taxon>
        <taxon>Insecta</taxon>
        <taxon>Pterygota</taxon>
        <taxon>Neoptera</taxon>
        <taxon>Endopterygota</taxon>
        <taxon>Lepidoptera</taxon>
        <taxon>Glossata</taxon>
        <taxon>Ditrysia</taxon>
        <taxon>Tineoidea</taxon>
        <taxon>Psychidae</taxon>
        <taxon>Oiketicinae</taxon>
        <taxon>Eumeta</taxon>
    </lineage>
</organism>
<name>A0A4C1UE71_EUMVA</name>
<evidence type="ECO:0000313" key="2">
    <source>
        <dbReference type="Proteomes" id="UP000299102"/>
    </source>
</evidence>
<comment type="caution">
    <text evidence="1">The sequence shown here is derived from an EMBL/GenBank/DDBJ whole genome shotgun (WGS) entry which is preliminary data.</text>
</comment>
<dbReference type="EMBL" id="BGZK01000165">
    <property type="protein sequence ID" value="GBP24735.1"/>
    <property type="molecule type" value="Genomic_DNA"/>
</dbReference>
<reference evidence="1 2" key="1">
    <citation type="journal article" date="2019" name="Commun. Biol.">
        <title>The bagworm genome reveals a unique fibroin gene that provides high tensile strength.</title>
        <authorList>
            <person name="Kono N."/>
            <person name="Nakamura H."/>
            <person name="Ohtoshi R."/>
            <person name="Tomita M."/>
            <person name="Numata K."/>
            <person name="Arakawa K."/>
        </authorList>
    </citation>
    <scope>NUCLEOTIDE SEQUENCE [LARGE SCALE GENOMIC DNA]</scope>
</reference>
<proteinExistence type="predicted"/>